<dbReference type="AlphaFoldDB" id="A0AAD1W4G6"/>
<organism evidence="1 2">
    <name type="scientific">Pelobates cultripes</name>
    <name type="common">Western spadefoot toad</name>
    <dbReference type="NCBI Taxonomy" id="61616"/>
    <lineage>
        <taxon>Eukaryota</taxon>
        <taxon>Metazoa</taxon>
        <taxon>Chordata</taxon>
        <taxon>Craniata</taxon>
        <taxon>Vertebrata</taxon>
        <taxon>Euteleostomi</taxon>
        <taxon>Amphibia</taxon>
        <taxon>Batrachia</taxon>
        <taxon>Anura</taxon>
        <taxon>Pelobatoidea</taxon>
        <taxon>Pelobatidae</taxon>
        <taxon>Pelobates</taxon>
    </lineage>
</organism>
<reference evidence="1" key="1">
    <citation type="submission" date="2022-03" db="EMBL/GenBank/DDBJ databases">
        <authorList>
            <person name="Alioto T."/>
            <person name="Alioto T."/>
            <person name="Gomez Garrido J."/>
        </authorList>
    </citation>
    <scope>NUCLEOTIDE SEQUENCE</scope>
</reference>
<name>A0AAD1W4G6_PELCU</name>
<evidence type="ECO:0000313" key="1">
    <source>
        <dbReference type="EMBL" id="CAH2291433.1"/>
    </source>
</evidence>
<keyword evidence="2" id="KW-1185">Reference proteome</keyword>
<protein>
    <submittedName>
        <fullName evidence="1">Uncharacterized protein</fullName>
    </submittedName>
</protein>
<sequence length="292" mass="32803">MATCNIAINSPADSVTGLAWLTLYRVTDRGPVYIAIDSFSTPIELPPDITSAEPGGSRLQPGHRPPPVPLLSDIVPCEVEAQEFKKQTSIMPCLETIVTPSSNNKRQNNPKKNTNTKKYKNLEDAVDLLEKLKKNPGDLDAISAFVKANEEVDFQLSNNGQLTLRVCDLNGTVYMGQDHMLESWQSFYLPKETKMEVLGAIDNYHGLQLVILVADDGNMYAYEEDRLFHIASSLPSLVQDGLRKNPCVYDLQELSDEEDETHSDEEVQKIRQRTKDFVNQSSEAFDKMLDFF</sequence>
<dbReference type="InterPro" id="IPR003360">
    <property type="entry name" value="US22-like"/>
</dbReference>
<evidence type="ECO:0000313" key="2">
    <source>
        <dbReference type="Proteomes" id="UP001295444"/>
    </source>
</evidence>
<accession>A0AAD1W4G6</accession>
<dbReference type="EMBL" id="OW240916">
    <property type="protein sequence ID" value="CAH2291433.1"/>
    <property type="molecule type" value="Genomic_DNA"/>
</dbReference>
<dbReference type="Proteomes" id="UP001295444">
    <property type="component" value="Chromosome 05"/>
</dbReference>
<dbReference type="Pfam" id="PF02393">
    <property type="entry name" value="US22"/>
    <property type="match status" value="1"/>
</dbReference>
<gene>
    <name evidence="1" type="ORF">PECUL_23A045311</name>
</gene>
<proteinExistence type="predicted"/>